<feature type="compositionally biased region" description="Acidic residues" evidence="1">
    <location>
        <begin position="121"/>
        <end position="132"/>
    </location>
</feature>
<evidence type="ECO:0000256" key="1">
    <source>
        <dbReference type="SAM" id="MobiDB-lite"/>
    </source>
</evidence>
<dbReference type="AlphaFoldDB" id="A0ABD2X7W7"/>
<organism evidence="2 3">
    <name type="scientific">Trichogramma kaykai</name>
    <dbReference type="NCBI Taxonomy" id="54128"/>
    <lineage>
        <taxon>Eukaryota</taxon>
        <taxon>Metazoa</taxon>
        <taxon>Ecdysozoa</taxon>
        <taxon>Arthropoda</taxon>
        <taxon>Hexapoda</taxon>
        <taxon>Insecta</taxon>
        <taxon>Pterygota</taxon>
        <taxon>Neoptera</taxon>
        <taxon>Endopterygota</taxon>
        <taxon>Hymenoptera</taxon>
        <taxon>Apocrita</taxon>
        <taxon>Proctotrupomorpha</taxon>
        <taxon>Chalcidoidea</taxon>
        <taxon>Trichogrammatidae</taxon>
        <taxon>Trichogramma</taxon>
    </lineage>
</organism>
<feature type="compositionally biased region" description="Low complexity" evidence="1">
    <location>
        <begin position="153"/>
        <end position="180"/>
    </location>
</feature>
<dbReference type="Proteomes" id="UP001627154">
    <property type="component" value="Unassembled WGS sequence"/>
</dbReference>
<name>A0ABD2X7W7_9HYME</name>
<dbReference type="EMBL" id="JBJJXI010000049">
    <property type="protein sequence ID" value="KAL3401075.1"/>
    <property type="molecule type" value="Genomic_DNA"/>
</dbReference>
<keyword evidence="3" id="KW-1185">Reference proteome</keyword>
<gene>
    <name evidence="2" type="ORF">TKK_005710</name>
</gene>
<feature type="compositionally biased region" description="Basic and acidic residues" evidence="1">
    <location>
        <begin position="187"/>
        <end position="203"/>
    </location>
</feature>
<feature type="compositionally biased region" description="Polar residues" evidence="1">
    <location>
        <begin position="210"/>
        <end position="219"/>
    </location>
</feature>
<accession>A0ABD2X7W7</accession>
<protein>
    <submittedName>
        <fullName evidence="2">Uncharacterized protein</fullName>
    </submittedName>
</protein>
<sequence>MSGKLIRMSLVGNVIIIDHQYNERELIEKILNYIPPISIATSYMGGFSTTWFNIRGPSDVEVMSRRFCEIKEIIQPAPKIPFMVPPPMRKKREDETTKQRKQGQRVEPMHTPPKQLRLSATEEEDDDDDEDIPIVIEEAREPIIISDEEDETSSTSSKSTNESSESALGSNQTTSASNTTSDEDDDASRPEEDGAKADEKGDSSEEVDVQSMSSKTTTNGKEKPEVIGLKRKNVPSTSGAEAFQFKINTVSDKPYPYVCGAIPKNNQNDNAYGCLVQNNLLANNPWKNPGIYNVTEESVKAITSRLNNDTGGSMKAMISKPNNNISTLAINN</sequence>
<evidence type="ECO:0000313" key="2">
    <source>
        <dbReference type="EMBL" id="KAL3401075.1"/>
    </source>
</evidence>
<evidence type="ECO:0000313" key="3">
    <source>
        <dbReference type="Proteomes" id="UP001627154"/>
    </source>
</evidence>
<proteinExistence type="predicted"/>
<feature type="region of interest" description="Disordered" evidence="1">
    <location>
        <begin position="79"/>
        <end position="232"/>
    </location>
</feature>
<comment type="caution">
    <text evidence="2">The sequence shown here is derived from an EMBL/GenBank/DDBJ whole genome shotgun (WGS) entry which is preliminary data.</text>
</comment>
<reference evidence="2 3" key="1">
    <citation type="journal article" date="2024" name="bioRxiv">
        <title>A reference genome for Trichogramma kaykai: A tiny desert-dwelling parasitoid wasp with competing sex-ratio distorters.</title>
        <authorList>
            <person name="Culotta J."/>
            <person name="Lindsey A.R."/>
        </authorList>
    </citation>
    <scope>NUCLEOTIDE SEQUENCE [LARGE SCALE GENOMIC DNA]</scope>
    <source>
        <strain evidence="2 3">KSX58</strain>
    </source>
</reference>